<proteinExistence type="predicted"/>
<reference evidence="3 4" key="1">
    <citation type="submission" date="2018-04" db="EMBL/GenBank/DDBJ databases">
        <title>Denitrifier Microvirgula.</title>
        <authorList>
            <person name="Anderson E."/>
            <person name="Jang J."/>
            <person name="Ishii S."/>
        </authorList>
    </citation>
    <scope>NUCLEOTIDE SEQUENCE [LARGE SCALE GENOMIC DNA]</scope>
    <source>
        <strain evidence="3 4">BE2.4</strain>
    </source>
</reference>
<accession>A0A2S0P6M7</accession>
<dbReference type="NCBIfam" id="TIGR03696">
    <property type="entry name" value="Rhs_assc_core"/>
    <property type="match status" value="1"/>
</dbReference>
<dbReference type="OrthoDB" id="8590024at2"/>
<dbReference type="InterPro" id="IPR022385">
    <property type="entry name" value="Rhs_assc_core"/>
</dbReference>
<sequence>MPGETSSLPENLPAVPGSGPRPAIGMHGERIDWLNPRSQLYHLGDGARSYDPMLQCFLNKDPYCPFSGGGINPYAFCRGDPVNRSDHSGYMSVSAGFGLGMGILGILLGILTLGLATLAAMTVLGSLLLATSTVLGLASSATGIASAVLEDRDPELARTLGWISLGLGMASAVTGMIGPALASYVKATGRVITGRLIKNGHINFVEATESQDKIHFLFLPEFKDGSLVMTHGKPGLMQTINGTYVTPDEWADELFRFSGYARSRPGSPLYLMSCNAATPHAPAAANAQYIADVLGRTTRALNSPVSMCHIDRLPRLLPRTFVGRGNTWGKLLDFTPQ</sequence>
<dbReference type="Proteomes" id="UP000244173">
    <property type="component" value="Chromosome"/>
</dbReference>
<keyword evidence="2" id="KW-1133">Transmembrane helix</keyword>
<gene>
    <name evidence="3" type="ORF">DAI18_02535</name>
</gene>
<evidence type="ECO:0000313" key="3">
    <source>
        <dbReference type="EMBL" id="AVY93048.1"/>
    </source>
</evidence>
<organism evidence="3 4">
    <name type="scientific">Microvirgula aerodenitrificans</name>
    <dbReference type="NCBI Taxonomy" id="57480"/>
    <lineage>
        <taxon>Bacteria</taxon>
        <taxon>Pseudomonadati</taxon>
        <taxon>Pseudomonadota</taxon>
        <taxon>Betaproteobacteria</taxon>
        <taxon>Neisseriales</taxon>
        <taxon>Aquaspirillaceae</taxon>
        <taxon>Microvirgula</taxon>
    </lineage>
</organism>
<name>A0A2S0P6M7_9NEIS</name>
<keyword evidence="4" id="KW-1185">Reference proteome</keyword>
<keyword evidence="2" id="KW-0812">Transmembrane</keyword>
<protein>
    <recommendedName>
        <fullName evidence="5">RHS repeat-associated core domain-containing protein</fullName>
    </recommendedName>
</protein>
<dbReference type="AlphaFoldDB" id="A0A2S0P6M7"/>
<evidence type="ECO:0000256" key="1">
    <source>
        <dbReference type="SAM" id="MobiDB-lite"/>
    </source>
</evidence>
<evidence type="ECO:0000313" key="4">
    <source>
        <dbReference type="Proteomes" id="UP000244173"/>
    </source>
</evidence>
<evidence type="ECO:0000256" key="2">
    <source>
        <dbReference type="SAM" id="Phobius"/>
    </source>
</evidence>
<dbReference type="KEGG" id="maer:DAI18_02535"/>
<dbReference type="Gene3D" id="2.180.10.10">
    <property type="entry name" value="RHS repeat-associated core"/>
    <property type="match status" value="1"/>
</dbReference>
<evidence type="ECO:0008006" key="5">
    <source>
        <dbReference type="Google" id="ProtNLM"/>
    </source>
</evidence>
<feature type="region of interest" description="Disordered" evidence="1">
    <location>
        <begin position="1"/>
        <end position="21"/>
    </location>
</feature>
<dbReference type="EMBL" id="CP028519">
    <property type="protein sequence ID" value="AVY93048.1"/>
    <property type="molecule type" value="Genomic_DNA"/>
</dbReference>
<feature type="transmembrane region" description="Helical" evidence="2">
    <location>
        <begin position="161"/>
        <end position="185"/>
    </location>
</feature>
<dbReference type="RefSeq" id="WP_084300217.1">
    <property type="nucleotide sequence ID" value="NZ_CP028519.1"/>
</dbReference>
<feature type="transmembrane region" description="Helical" evidence="2">
    <location>
        <begin position="127"/>
        <end position="149"/>
    </location>
</feature>
<keyword evidence="2" id="KW-0472">Membrane</keyword>
<feature type="transmembrane region" description="Helical" evidence="2">
    <location>
        <begin position="97"/>
        <end position="120"/>
    </location>
</feature>
<dbReference type="STRING" id="1122240.GCA_000620105_03003"/>